<organism evidence="4 5">
    <name type="scientific">Cochliobolus sativus</name>
    <name type="common">Common root rot and spot blotch fungus</name>
    <name type="synonym">Bipolaris sorokiniana</name>
    <dbReference type="NCBI Taxonomy" id="45130"/>
    <lineage>
        <taxon>Eukaryota</taxon>
        <taxon>Fungi</taxon>
        <taxon>Dikarya</taxon>
        <taxon>Ascomycota</taxon>
        <taxon>Pezizomycotina</taxon>
        <taxon>Dothideomycetes</taxon>
        <taxon>Pleosporomycetidae</taxon>
        <taxon>Pleosporales</taxon>
        <taxon>Pleosporineae</taxon>
        <taxon>Pleosporaceae</taxon>
        <taxon>Bipolaris</taxon>
    </lineage>
</organism>
<dbReference type="Pfam" id="PF24883">
    <property type="entry name" value="NPHP3_N"/>
    <property type="match status" value="1"/>
</dbReference>
<keyword evidence="1" id="KW-0677">Repeat</keyword>
<evidence type="ECO:0000256" key="1">
    <source>
        <dbReference type="ARBA" id="ARBA00022737"/>
    </source>
</evidence>
<dbReference type="PANTHER" id="PTHR10039">
    <property type="entry name" value="AMELOGENIN"/>
    <property type="match status" value="1"/>
</dbReference>
<sequence>MQDVLEPEADSASAHHRHTSGISIRNHSQAFVGLARDMYFAASHSPEEASEQAAIVCHNALFLTDRYVDCERVIGAKGARVAGVCEWITRDAKYRAWLSGGNNGDSNDNDNTRLLWSLGGPGKAKKMTSVFLIEELERHTERIDKAELVFFFSSVEDEKRNTAVAVLRGLVHWIIAKRPQLVEHALPCFELLERTQQTLSSPEVLWLILDKLVADA</sequence>
<dbReference type="PANTHER" id="PTHR10039:SF14">
    <property type="entry name" value="NACHT DOMAIN-CONTAINING PROTEIN"/>
    <property type="match status" value="1"/>
</dbReference>
<proteinExistence type="predicted"/>
<dbReference type="InterPro" id="IPR056884">
    <property type="entry name" value="NPHP3-like_N"/>
</dbReference>
<evidence type="ECO:0000259" key="3">
    <source>
        <dbReference type="Pfam" id="PF24883"/>
    </source>
</evidence>
<evidence type="ECO:0000313" key="4">
    <source>
        <dbReference type="EMBL" id="KAF5844182.1"/>
    </source>
</evidence>
<name>A0A8H5Z7E4_COCSA</name>
<comment type="caution">
    <text evidence="4">The sequence shown here is derived from an EMBL/GenBank/DDBJ whole genome shotgun (WGS) entry which is preliminary data.</text>
</comment>
<protein>
    <recommendedName>
        <fullName evidence="3">Nephrocystin 3-like N-terminal domain-containing protein</fullName>
    </recommendedName>
</protein>
<evidence type="ECO:0000313" key="5">
    <source>
        <dbReference type="Proteomes" id="UP000624244"/>
    </source>
</evidence>
<feature type="region of interest" description="Disordered" evidence="2">
    <location>
        <begin position="1"/>
        <end position="20"/>
    </location>
</feature>
<accession>A0A8H5Z7E4</accession>
<reference evidence="4" key="1">
    <citation type="submission" date="2019-11" db="EMBL/GenBank/DDBJ databases">
        <title>Bipolaris sorokiniana Genome sequencing.</title>
        <authorList>
            <person name="Wang H."/>
        </authorList>
    </citation>
    <scope>NUCLEOTIDE SEQUENCE</scope>
</reference>
<evidence type="ECO:0000256" key="2">
    <source>
        <dbReference type="SAM" id="MobiDB-lite"/>
    </source>
</evidence>
<gene>
    <name evidence="4" type="ORF">GGP41_002261</name>
</gene>
<feature type="domain" description="Nephrocystin 3-like N-terminal" evidence="3">
    <location>
        <begin position="83"/>
        <end position="206"/>
    </location>
</feature>
<dbReference type="EMBL" id="WNKQ01000027">
    <property type="protein sequence ID" value="KAF5844182.1"/>
    <property type="molecule type" value="Genomic_DNA"/>
</dbReference>
<dbReference type="AlphaFoldDB" id="A0A8H5Z7E4"/>
<dbReference type="Proteomes" id="UP000624244">
    <property type="component" value="Unassembled WGS sequence"/>
</dbReference>